<dbReference type="InterPro" id="IPR000962">
    <property type="entry name" value="Znf_DskA_TraR"/>
</dbReference>
<name>A0A6J4UI54_9ACTN</name>
<evidence type="ECO:0000256" key="2">
    <source>
        <dbReference type="ARBA" id="ARBA00022771"/>
    </source>
</evidence>
<feature type="region of interest" description="Disordered" evidence="5">
    <location>
        <begin position="36"/>
        <end position="59"/>
    </location>
</feature>
<dbReference type="PANTHER" id="PTHR33823">
    <property type="entry name" value="RNA POLYMERASE-BINDING TRANSCRIPTION FACTOR DKSA-RELATED"/>
    <property type="match status" value="1"/>
</dbReference>
<comment type="caution">
    <text evidence="4">Lacks conserved residue(s) required for the propagation of feature annotation.</text>
</comment>
<evidence type="ECO:0000313" key="7">
    <source>
        <dbReference type="EMBL" id="CAA9549457.1"/>
    </source>
</evidence>
<dbReference type="PROSITE" id="PS51128">
    <property type="entry name" value="ZF_DKSA_2"/>
    <property type="match status" value="1"/>
</dbReference>
<dbReference type="AlphaFoldDB" id="A0A6J4UI54"/>
<accession>A0A6J4UI54</accession>
<reference evidence="7" key="1">
    <citation type="submission" date="2020-02" db="EMBL/GenBank/DDBJ databases">
        <authorList>
            <person name="Meier V. D."/>
        </authorList>
    </citation>
    <scope>NUCLEOTIDE SEQUENCE</scope>
    <source>
        <strain evidence="7">AVDCRST_MAG79</strain>
    </source>
</reference>
<dbReference type="PANTHER" id="PTHR33823:SF4">
    <property type="entry name" value="GENERAL STRESS PROTEIN 16O"/>
    <property type="match status" value="1"/>
</dbReference>
<dbReference type="SUPFAM" id="SSF109635">
    <property type="entry name" value="DnaK suppressor protein DksA, alpha-hairpin domain"/>
    <property type="match status" value="1"/>
</dbReference>
<dbReference type="EMBL" id="CADCWC010000394">
    <property type="protein sequence ID" value="CAA9549457.1"/>
    <property type="molecule type" value="Genomic_DNA"/>
</dbReference>
<feature type="domain" description="Zinc finger DksA/TraR C4-type" evidence="6">
    <location>
        <begin position="92"/>
        <end position="117"/>
    </location>
</feature>
<evidence type="ECO:0000256" key="5">
    <source>
        <dbReference type="SAM" id="MobiDB-lite"/>
    </source>
</evidence>
<proteinExistence type="predicted"/>
<evidence type="ECO:0000256" key="4">
    <source>
        <dbReference type="PROSITE-ProRule" id="PRU00510"/>
    </source>
</evidence>
<dbReference type="Gene3D" id="1.20.120.910">
    <property type="entry name" value="DksA, coiled-coil domain"/>
    <property type="match status" value="1"/>
</dbReference>
<gene>
    <name evidence="7" type="ORF">AVDCRST_MAG79-2576</name>
</gene>
<evidence type="ECO:0000256" key="1">
    <source>
        <dbReference type="ARBA" id="ARBA00022723"/>
    </source>
</evidence>
<keyword evidence="3" id="KW-0862">Zinc</keyword>
<organism evidence="7">
    <name type="scientific">uncultured Thermoleophilia bacterium</name>
    <dbReference type="NCBI Taxonomy" id="1497501"/>
    <lineage>
        <taxon>Bacteria</taxon>
        <taxon>Bacillati</taxon>
        <taxon>Actinomycetota</taxon>
        <taxon>Thermoleophilia</taxon>
        <taxon>environmental samples</taxon>
    </lineage>
</organism>
<evidence type="ECO:0000259" key="6">
    <source>
        <dbReference type="Pfam" id="PF01258"/>
    </source>
</evidence>
<dbReference type="InterPro" id="IPR037187">
    <property type="entry name" value="DnaK_N"/>
</dbReference>
<dbReference type="Pfam" id="PF01258">
    <property type="entry name" value="zf-dskA_traR"/>
    <property type="match status" value="1"/>
</dbReference>
<keyword evidence="2" id="KW-0863">Zinc-finger</keyword>
<keyword evidence="1" id="KW-0479">Metal-binding</keyword>
<protein>
    <recommendedName>
        <fullName evidence="6">Zinc finger DksA/TraR C4-type domain-containing protein</fullName>
    </recommendedName>
</protein>
<sequence length="119" mass="13533">MPLSEAQRRHLETRLRVERARAQTLLDRSLAEWAASDEQERAGDLSTRPFHPADLGTDTIDDEVEVSNATRISRELAEIDAALARLIETPDRFGRCADSGREIPFERLDIVPWAHRCPE</sequence>
<evidence type="ECO:0000256" key="3">
    <source>
        <dbReference type="ARBA" id="ARBA00022833"/>
    </source>
</evidence>